<dbReference type="Proteomes" id="UP001147653">
    <property type="component" value="Unassembled WGS sequence"/>
</dbReference>
<dbReference type="AlphaFoldDB" id="A0A9X3N7S2"/>
<protein>
    <submittedName>
        <fullName evidence="1">DUF1059 domain-containing protein</fullName>
    </submittedName>
</protein>
<dbReference type="EMBL" id="JAPDDP010000022">
    <property type="protein sequence ID" value="MDA0181465.1"/>
    <property type="molecule type" value="Genomic_DNA"/>
</dbReference>
<keyword evidence="2" id="KW-1185">Reference proteome</keyword>
<name>A0A9X3N7S2_9ACTN</name>
<organism evidence="1 2">
    <name type="scientific">Solirubrobacter phytolaccae</name>
    <dbReference type="NCBI Taxonomy" id="1404360"/>
    <lineage>
        <taxon>Bacteria</taxon>
        <taxon>Bacillati</taxon>
        <taxon>Actinomycetota</taxon>
        <taxon>Thermoleophilia</taxon>
        <taxon>Solirubrobacterales</taxon>
        <taxon>Solirubrobacteraceae</taxon>
        <taxon>Solirubrobacter</taxon>
    </lineage>
</organism>
<dbReference type="RefSeq" id="WP_270025780.1">
    <property type="nucleotide sequence ID" value="NZ_JAPDDP010000022.1"/>
</dbReference>
<dbReference type="Pfam" id="PF06348">
    <property type="entry name" value="DUF1059"/>
    <property type="match status" value="1"/>
</dbReference>
<evidence type="ECO:0000313" key="1">
    <source>
        <dbReference type="EMBL" id="MDA0181465.1"/>
    </source>
</evidence>
<gene>
    <name evidence="1" type="ORF">OJ997_14265</name>
</gene>
<reference evidence="1" key="1">
    <citation type="submission" date="2022-10" db="EMBL/GenBank/DDBJ databases">
        <title>The WGS of Solirubrobacter phytolaccae KCTC 29190.</title>
        <authorList>
            <person name="Jiang Z."/>
        </authorList>
    </citation>
    <scope>NUCLEOTIDE SEQUENCE</scope>
    <source>
        <strain evidence="1">KCTC 29190</strain>
    </source>
</reference>
<proteinExistence type="predicted"/>
<dbReference type="InterPro" id="IPR009409">
    <property type="entry name" value="DUF1059"/>
</dbReference>
<comment type="caution">
    <text evidence="1">The sequence shown here is derived from an EMBL/GenBank/DDBJ whole genome shotgun (WGS) entry which is preliminary data.</text>
</comment>
<accession>A0A9X3N7S2</accession>
<sequence>MKSFSCGAVVPGCTATFRGADDGEILAQVAHHARHDHGLTEIPDELVGAVRSHIRSA</sequence>
<evidence type="ECO:0000313" key="2">
    <source>
        <dbReference type="Proteomes" id="UP001147653"/>
    </source>
</evidence>